<evidence type="ECO:0000256" key="8">
    <source>
        <dbReference type="ARBA" id="ARBA00023136"/>
    </source>
</evidence>
<dbReference type="InterPro" id="IPR037673">
    <property type="entry name" value="MSC/AndL"/>
</dbReference>
<dbReference type="EMBL" id="JAGGLG010000034">
    <property type="protein sequence ID" value="MBP2019738.1"/>
    <property type="molecule type" value="Genomic_DNA"/>
</dbReference>
<dbReference type="Pfam" id="PF01741">
    <property type="entry name" value="MscL"/>
    <property type="match status" value="1"/>
</dbReference>
<keyword evidence="12" id="KW-1185">Reference proteome</keyword>
<sequence length="145" mass="15848">MLAEFKRFALKGNVLDLAVGVVVGAAFNQIVTSLVNDVLMPPLGFIVGRVDFSNLYINLSRTPYESLAAAREAGAPIIAYGQFLNTVINFVIVAFAVFLLVRQVNRWRPTPPAEPPKTKECPYCLSTVPIKAVRCAHCTADLPKE</sequence>
<evidence type="ECO:0000313" key="12">
    <source>
        <dbReference type="Proteomes" id="UP001519289"/>
    </source>
</evidence>
<feature type="transmembrane region" description="Helical" evidence="10">
    <location>
        <begin position="77"/>
        <end position="101"/>
    </location>
</feature>
<evidence type="ECO:0000313" key="11">
    <source>
        <dbReference type="EMBL" id="MBP2019738.1"/>
    </source>
</evidence>
<evidence type="ECO:0000256" key="3">
    <source>
        <dbReference type="ARBA" id="ARBA00022448"/>
    </source>
</evidence>
<dbReference type="Proteomes" id="UP001519289">
    <property type="component" value="Unassembled WGS sequence"/>
</dbReference>
<evidence type="ECO:0000256" key="7">
    <source>
        <dbReference type="ARBA" id="ARBA00023065"/>
    </source>
</evidence>
<dbReference type="InterPro" id="IPR001185">
    <property type="entry name" value="MS_channel"/>
</dbReference>
<evidence type="ECO:0000256" key="10">
    <source>
        <dbReference type="HAMAP-Rule" id="MF_00115"/>
    </source>
</evidence>
<comment type="subunit">
    <text evidence="10">Homopentamer.</text>
</comment>
<dbReference type="RefSeq" id="WP_209467840.1">
    <property type="nucleotide sequence ID" value="NZ_JAGGLG010000034.1"/>
</dbReference>
<keyword evidence="6 10" id="KW-1133">Transmembrane helix</keyword>
<keyword evidence="7 10" id="KW-0406">Ion transport</keyword>
<dbReference type="HAMAP" id="MF_00115">
    <property type="entry name" value="MscL"/>
    <property type="match status" value="1"/>
</dbReference>
<comment type="function">
    <text evidence="10">Channel that opens in response to stretch forces in the membrane lipid bilayer. May participate in the regulation of osmotic pressure changes within the cell.</text>
</comment>
<comment type="subcellular location">
    <subcellularLocation>
        <location evidence="1 10">Cell membrane</location>
        <topology evidence="1 10">Multi-pass membrane protein</topology>
    </subcellularLocation>
</comment>
<dbReference type="NCBIfam" id="TIGR00220">
    <property type="entry name" value="mscL"/>
    <property type="match status" value="1"/>
</dbReference>
<comment type="caution">
    <text evidence="11">The sequence shown here is derived from an EMBL/GenBank/DDBJ whole genome shotgun (WGS) entry which is preliminary data.</text>
</comment>
<dbReference type="InterPro" id="IPR036019">
    <property type="entry name" value="MscL_channel"/>
</dbReference>
<dbReference type="PROSITE" id="PS01327">
    <property type="entry name" value="MSCL"/>
    <property type="match status" value="1"/>
</dbReference>
<evidence type="ECO:0000256" key="9">
    <source>
        <dbReference type="ARBA" id="ARBA00023303"/>
    </source>
</evidence>
<reference evidence="11 12" key="1">
    <citation type="submission" date="2021-03" db="EMBL/GenBank/DDBJ databases">
        <title>Genomic Encyclopedia of Type Strains, Phase IV (KMG-IV): sequencing the most valuable type-strain genomes for metagenomic binning, comparative biology and taxonomic classification.</title>
        <authorList>
            <person name="Goeker M."/>
        </authorList>
    </citation>
    <scope>NUCLEOTIDE SEQUENCE [LARGE SCALE GENOMIC DNA]</scope>
    <source>
        <strain evidence="11 12">DSM 27138</strain>
    </source>
</reference>
<dbReference type="Gene3D" id="1.10.1200.120">
    <property type="entry name" value="Large-conductance mechanosensitive channel, MscL, domain 1"/>
    <property type="match status" value="1"/>
</dbReference>
<dbReference type="InterPro" id="IPR019823">
    <property type="entry name" value="Mechanosensitive_channel_CS"/>
</dbReference>
<proteinExistence type="inferred from homology"/>
<evidence type="ECO:0000256" key="1">
    <source>
        <dbReference type="ARBA" id="ARBA00004651"/>
    </source>
</evidence>
<evidence type="ECO:0000256" key="4">
    <source>
        <dbReference type="ARBA" id="ARBA00022475"/>
    </source>
</evidence>
<organism evidence="11 12">
    <name type="scientific">Symbiobacterium terraclitae</name>
    <dbReference type="NCBI Taxonomy" id="557451"/>
    <lineage>
        <taxon>Bacteria</taxon>
        <taxon>Bacillati</taxon>
        <taxon>Bacillota</taxon>
        <taxon>Clostridia</taxon>
        <taxon>Eubacteriales</taxon>
        <taxon>Symbiobacteriaceae</taxon>
        <taxon>Symbiobacterium</taxon>
    </lineage>
</organism>
<keyword evidence="4 10" id="KW-1003">Cell membrane</keyword>
<keyword evidence="3 10" id="KW-0813">Transport</keyword>
<dbReference type="SUPFAM" id="SSF81330">
    <property type="entry name" value="Gated mechanosensitive channel"/>
    <property type="match status" value="1"/>
</dbReference>
<evidence type="ECO:0000256" key="2">
    <source>
        <dbReference type="ARBA" id="ARBA00007254"/>
    </source>
</evidence>
<comment type="similarity">
    <text evidence="2 10">Belongs to the MscL family.</text>
</comment>
<dbReference type="PANTHER" id="PTHR30266:SF2">
    <property type="entry name" value="LARGE-CONDUCTANCE MECHANOSENSITIVE CHANNEL"/>
    <property type="match status" value="1"/>
</dbReference>
<evidence type="ECO:0000256" key="6">
    <source>
        <dbReference type="ARBA" id="ARBA00022989"/>
    </source>
</evidence>
<keyword evidence="8 10" id="KW-0472">Membrane</keyword>
<gene>
    <name evidence="10" type="primary">mscL</name>
    <name evidence="11" type="ORF">J2Z79_003180</name>
</gene>
<name>A0ABS4JW09_9FIRM</name>
<keyword evidence="5 10" id="KW-0812">Transmembrane</keyword>
<keyword evidence="9 10" id="KW-0407">Ion channel</keyword>
<evidence type="ECO:0000256" key="5">
    <source>
        <dbReference type="ARBA" id="ARBA00022692"/>
    </source>
</evidence>
<accession>A0ABS4JW09</accession>
<dbReference type="PRINTS" id="PR01264">
    <property type="entry name" value="MECHCHANNEL"/>
</dbReference>
<dbReference type="PANTHER" id="PTHR30266">
    <property type="entry name" value="MECHANOSENSITIVE CHANNEL MSCL"/>
    <property type="match status" value="1"/>
</dbReference>
<protein>
    <recommendedName>
        <fullName evidence="10">Large-conductance mechanosensitive channel</fullName>
    </recommendedName>
</protein>
<feature type="transmembrane region" description="Helical" evidence="10">
    <location>
        <begin position="12"/>
        <end position="31"/>
    </location>
</feature>